<accession>A0A1I3RD17</accession>
<organism evidence="1 2">
    <name type="scientific">Planctomicrobium piriforme</name>
    <dbReference type="NCBI Taxonomy" id="1576369"/>
    <lineage>
        <taxon>Bacteria</taxon>
        <taxon>Pseudomonadati</taxon>
        <taxon>Planctomycetota</taxon>
        <taxon>Planctomycetia</taxon>
        <taxon>Planctomycetales</taxon>
        <taxon>Planctomycetaceae</taxon>
        <taxon>Planctomicrobium</taxon>
    </lineage>
</organism>
<keyword evidence="2" id="KW-1185">Reference proteome</keyword>
<dbReference type="Proteomes" id="UP000199518">
    <property type="component" value="Unassembled WGS sequence"/>
</dbReference>
<protein>
    <submittedName>
        <fullName evidence="1">Uncharacterized protein</fullName>
    </submittedName>
</protein>
<reference evidence="2" key="1">
    <citation type="submission" date="2016-10" db="EMBL/GenBank/DDBJ databases">
        <authorList>
            <person name="Varghese N."/>
            <person name="Submissions S."/>
        </authorList>
    </citation>
    <scope>NUCLEOTIDE SEQUENCE [LARGE SCALE GENOMIC DNA]</scope>
    <source>
        <strain evidence="2">DSM 26348</strain>
    </source>
</reference>
<sequence>MDVAVARILKSHPEWKVTLEYDPKKSVFKLTLERPQGKCIRKIPSSVLERSSEPGESSSLAMELRLMVAGLENSFSDAAFRAPCPNG</sequence>
<dbReference type="AlphaFoldDB" id="A0A1I3RD17"/>
<proteinExistence type="predicted"/>
<evidence type="ECO:0000313" key="2">
    <source>
        <dbReference type="Proteomes" id="UP000199518"/>
    </source>
</evidence>
<gene>
    <name evidence="1" type="ORF">SAMN05421753_120102</name>
</gene>
<evidence type="ECO:0000313" key="1">
    <source>
        <dbReference type="EMBL" id="SFJ44483.1"/>
    </source>
</evidence>
<dbReference type="EMBL" id="FOQD01000020">
    <property type="protein sequence ID" value="SFJ44483.1"/>
    <property type="molecule type" value="Genomic_DNA"/>
</dbReference>
<name>A0A1I3RD17_9PLAN</name>